<keyword evidence="31" id="KW-1035">Host cytoplasm</keyword>
<protein>
    <recommendedName>
        <fullName evidence="5">Genome polyprotein</fullName>
    </recommendedName>
</protein>
<keyword evidence="24" id="KW-0067">ATP-binding</keyword>
<keyword evidence="17" id="KW-1143">T=pseudo3 icosahedral capsid protein</keyword>
<dbReference type="GO" id="GO:0039694">
    <property type="term" value="P:viral RNA genome replication"/>
    <property type="evidence" value="ECO:0007669"/>
    <property type="project" value="InterPro"/>
</dbReference>
<keyword evidence="18" id="KW-0519">Myristate</keyword>
<dbReference type="GO" id="GO:0005198">
    <property type="term" value="F:structural molecule activity"/>
    <property type="evidence" value="ECO:0007669"/>
    <property type="project" value="InterPro"/>
</dbReference>
<evidence type="ECO:0000256" key="26">
    <source>
        <dbReference type="ARBA" id="ARBA00022870"/>
    </source>
</evidence>
<evidence type="ECO:0000256" key="36">
    <source>
        <dbReference type="ARBA" id="ARBA00045446"/>
    </source>
</evidence>
<dbReference type="PROSITE" id="PS51218">
    <property type="entry name" value="SF3_HELICASE_2"/>
    <property type="match status" value="1"/>
</dbReference>
<evidence type="ECO:0000256" key="3">
    <source>
        <dbReference type="ARBA" id="ARBA00004307"/>
    </source>
</evidence>
<dbReference type="SUPFAM" id="SSF88633">
    <property type="entry name" value="Positive stranded ssRNA viruses"/>
    <property type="match status" value="2"/>
</dbReference>
<dbReference type="Gene3D" id="2.60.120.20">
    <property type="match status" value="3"/>
</dbReference>
<dbReference type="GO" id="GO:0006508">
    <property type="term" value="P:proteolysis"/>
    <property type="evidence" value="ECO:0007669"/>
    <property type="project" value="UniProtKB-KW"/>
</dbReference>
<keyword evidence="14" id="KW-0645">Protease</keyword>
<feature type="region of interest" description="Disordered" evidence="38">
    <location>
        <begin position="1114"/>
        <end position="1133"/>
    </location>
</feature>
<keyword evidence="6" id="KW-0813">Transport</keyword>
<evidence type="ECO:0000256" key="37">
    <source>
        <dbReference type="ARBA" id="ARBA00047984"/>
    </source>
</evidence>
<dbReference type="Gene3D" id="2.40.10.10">
    <property type="entry name" value="Trypsin-like serine proteases"/>
    <property type="match status" value="1"/>
</dbReference>
<evidence type="ECO:0000256" key="38">
    <source>
        <dbReference type="SAM" id="MobiDB-lite"/>
    </source>
</evidence>
<evidence type="ECO:0000256" key="13">
    <source>
        <dbReference type="ARBA" id="ARBA00022581"/>
    </source>
</evidence>
<evidence type="ECO:0000256" key="7">
    <source>
        <dbReference type="ARBA" id="ARBA00022484"/>
    </source>
</evidence>
<dbReference type="SUPFAM" id="SSF52540">
    <property type="entry name" value="P-loop containing nucleoside triphosphate hydrolases"/>
    <property type="match status" value="1"/>
</dbReference>
<evidence type="ECO:0000259" key="40">
    <source>
        <dbReference type="PROSITE" id="PS51218"/>
    </source>
</evidence>
<feature type="domain" description="RdRp catalytic" evidence="39">
    <location>
        <begin position="2048"/>
        <end position="2160"/>
    </location>
</feature>
<dbReference type="InterPro" id="IPR044067">
    <property type="entry name" value="PCV_3C_PRO"/>
</dbReference>
<dbReference type="GO" id="GO:0003723">
    <property type="term" value="F:RNA binding"/>
    <property type="evidence" value="ECO:0007669"/>
    <property type="project" value="InterPro"/>
</dbReference>
<evidence type="ECO:0000256" key="9">
    <source>
        <dbReference type="ARBA" id="ARBA00022520"/>
    </source>
</evidence>
<keyword evidence="21" id="KW-1161">Viral attachment to host cell</keyword>
<organism evidence="42">
    <name type="scientific">Feline hunnivirus</name>
    <dbReference type="NCBI Taxonomy" id="2478655"/>
    <lineage>
        <taxon>Viruses</taxon>
        <taxon>Riboviria</taxon>
        <taxon>Orthornavirae</taxon>
        <taxon>Pisuviricota</taxon>
        <taxon>Pisoniviricetes</taxon>
        <taxon>Picornavirales</taxon>
        <taxon>Picornaviridae</taxon>
        <taxon>Caphthovirinae</taxon>
        <taxon>Hunnivirus</taxon>
    </lineage>
</organism>
<comment type="catalytic activity">
    <reaction evidence="37">
        <text>ATP + H2O = ADP + phosphate + H(+)</text>
        <dbReference type="Rhea" id="RHEA:13065"/>
        <dbReference type="ChEBI" id="CHEBI:15377"/>
        <dbReference type="ChEBI" id="CHEBI:15378"/>
        <dbReference type="ChEBI" id="CHEBI:30616"/>
        <dbReference type="ChEBI" id="CHEBI:43474"/>
        <dbReference type="ChEBI" id="CHEBI:456216"/>
        <dbReference type="EC" id="3.6.4.13"/>
    </reaction>
</comment>
<dbReference type="GO" id="GO:0006351">
    <property type="term" value="P:DNA-templated transcription"/>
    <property type="evidence" value="ECO:0007669"/>
    <property type="project" value="InterPro"/>
</dbReference>
<dbReference type="InterPro" id="IPR043128">
    <property type="entry name" value="Rev_trsase/Diguanyl_cyclase"/>
</dbReference>
<keyword evidence="13" id="KW-0945">Host-virus interaction</keyword>
<proteinExistence type="predicted"/>
<dbReference type="InterPro" id="IPR001676">
    <property type="entry name" value="Picornavirus_capsid"/>
</dbReference>
<keyword evidence="25" id="KW-0946">Virion</keyword>
<evidence type="ECO:0000256" key="6">
    <source>
        <dbReference type="ARBA" id="ARBA00022448"/>
    </source>
</evidence>
<dbReference type="InterPro" id="IPR029053">
    <property type="entry name" value="Viral_coat"/>
</dbReference>
<dbReference type="GO" id="GO:0005524">
    <property type="term" value="F:ATP binding"/>
    <property type="evidence" value="ECO:0007669"/>
    <property type="project" value="UniProtKB-KW"/>
</dbReference>
<evidence type="ECO:0000256" key="15">
    <source>
        <dbReference type="ARBA" id="ARBA00022679"/>
    </source>
</evidence>
<dbReference type="GO" id="GO:0042025">
    <property type="term" value="C:host cell nucleus"/>
    <property type="evidence" value="ECO:0007669"/>
    <property type="project" value="UniProtKB-SubCell"/>
</dbReference>
<dbReference type="InterPro" id="IPR000199">
    <property type="entry name" value="Peptidase_C3A/C3B_picornavir"/>
</dbReference>
<keyword evidence="34" id="KW-0407">Ion channel</keyword>
<dbReference type="GO" id="GO:0034220">
    <property type="term" value="P:monoatomic ion transmembrane transport"/>
    <property type="evidence" value="ECO:0007669"/>
    <property type="project" value="UniProtKB-KW"/>
</dbReference>
<dbReference type="Pfam" id="PF00910">
    <property type="entry name" value="RNA_helicase"/>
    <property type="match status" value="1"/>
</dbReference>
<dbReference type="Gene3D" id="3.30.70.270">
    <property type="match status" value="1"/>
</dbReference>
<dbReference type="PROSITE" id="PS50507">
    <property type="entry name" value="RDRP_SSRNA_POS"/>
    <property type="match status" value="1"/>
</dbReference>
<evidence type="ECO:0000256" key="32">
    <source>
        <dbReference type="ARBA" id="ARBA00023288"/>
    </source>
</evidence>
<evidence type="ECO:0000256" key="31">
    <source>
        <dbReference type="ARBA" id="ARBA00023200"/>
    </source>
</evidence>
<comment type="function">
    <text evidence="1">VP0 precursor is a component of immature procapsids.</text>
</comment>
<dbReference type="SUPFAM" id="SSF56672">
    <property type="entry name" value="DNA/RNA polymerases"/>
    <property type="match status" value="1"/>
</dbReference>
<dbReference type="InterPro" id="IPR001205">
    <property type="entry name" value="RNA-dir_pol_C"/>
</dbReference>
<dbReference type="GO" id="GO:0019062">
    <property type="term" value="P:virion attachment to host cell"/>
    <property type="evidence" value="ECO:0007669"/>
    <property type="project" value="UniProtKB-KW"/>
</dbReference>
<evidence type="ECO:0000256" key="35">
    <source>
        <dbReference type="ARBA" id="ARBA00033716"/>
    </source>
</evidence>
<evidence type="ECO:0000256" key="29">
    <source>
        <dbReference type="ARBA" id="ARBA00023065"/>
    </source>
</evidence>
<dbReference type="Pfam" id="PF00680">
    <property type="entry name" value="RdRP_1"/>
    <property type="match status" value="1"/>
</dbReference>
<evidence type="ECO:0000256" key="20">
    <source>
        <dbReference type="ARBA" id="ARBA00022801"/>
    </source>
</evidence>
<keyword evidence="26" id="KW-1043">Host membrane</keyword>
<keyword evidence="15" id="KW-0808">Transferase</keyword>
<dbReference type="GO" id="GO:0039618">
    <property type="term" value="C:T=pseudo3 icosahedral viral capsid"/>
    <property type="evidence" value="ECO:0007669"/>
    <property type="project" value="UniProtKB-KW"/>
</dbReference>
<evidence type="ECO:0000256" key="4">
    <source>
        <dbReference type="ARBA" id="ARBA00004328"/>
    </source>
</evidence>
<evidence type="ECO:0000256" key="10">
    <source>
        <dbReference type="ARBA" id="ARBA00022553"/>
    </source>
</evidence>
<dbReference type="InterPro" id="IPR000605">
    <property type="entry name" value="Helicase_SF3_ssDNA/RNA_vir"/>
</dbReference>
<dbReference type="CDD" id="cd00205">
    <property type="entry name" value="rhv_like"/>
    <property type="match status" value="2"/>
</dbReference>
<name>A0A4Y1PJ58_9PICO</name>
<evidence type="ECO:0000256" key="19">
    <source>
        <dbReference type="ARBA" id="ARBA00022741"/>
    </source>
</evidence>
<evidence type="ECO:0000256" key="1">
    <source>
        <dbReference type="ARBA" id="ARBA00002982"/>
    </source>
</evidence>
<dbReference type="GO" id="GO:0004197">
    <property type="term" value="F:cysteine-type endopeptidase activity"/>
    <property type="evidence" value="ECO:0007669"/>
    <property type="project" value="InterPro"/>
</dbReference>
<dbReference type="InterPro" id="IPR009003">
    <property type="entry name" value="Peptidase_S1_PA"/>
</dbReference>
<evidence type="ECO:0000256" key="12">
    <source>
        <dbReference type="ARBA" id="ARBA00022562"/>
    </source>
</evidence>
<dbReference type="Pfam" id="PF22663">
    <property type="entry name" value="Rhv_5"/>
    <property type="match status" value="1"/>
</dbReference>
<keyword evidence="11" id="KW-0167">Capsid protein</keyword>
<keyword evidence="32" id="KW-0449">Lipoprotein</keyword>
<evidence type="ECO:0000259" key="39">
    <source>
        <dbReference type="PROSITE" id="PS50507"/>
    </source>
</evidence>
<keyword evidence="12" id="KW-1048">Host nucleus</keyword>
<evidence type="ECO:0000256" key="2">
    <source>
        <dbReference type="ARBA" id="ARBA00004295"/>
    </source>
</evidence>
<dbReference type="PRINTS" id="PR00918">
    <property type="entry name" value="CALICVIRUSNS"/>
</dbReference>
<dbReference type="InterPro" id="IPR027417">
    <property type="entry name" value="P-loop_NTPase"/>
</dbReference>
<dbReference type="SUPFAM" id="SSF50494">
    <property type="entry name" value="Trypsin-like serine proteases"/>
    <property type="match status" value="1"/>
</dbReference>
<keyword evidence="22" id="KW-0347">Helicase</keyword>
<evidence type="ECO:0000256" key="28">
    <source>
        <dbReference type="ARBA" id="ARBA00023039"/>
    </source>
</evidence>
<dbReference type="InterPro" id="IPR043502">
    <property type="entry name" value="DNA/RNA_pol_sf"/>
</dbReference>
<evidence type="ECO:0000256" key="30">
    <source>
        <dbReference type="ARBA" id="ARBA00023136"/>
    </source>
</evidence>
<dbReference type="Pfam" id="PF00548">
    <property type="entry name" value="Peptidase_C3"/>
    <property type="match status" value="1"/>
</dbReference>
<dbReference type="CDD" id="cd23193">
    <property type="entry name" value="ps-ssRNA_Picornaviridae"/>
    <property type="match status" value="1"/>
</dbReference>
<evidence type="ECO:0000313" key="42">
    <source>
        <dbReference type="EMBL" id="AYJ71467.2"/>
    </source>
</evidence>
<comment type="function">
    <text evidence="35">Lies on the inner surface of the capsid shell. After binding to the host receptor, the capsid undergoes conformational changes. Capsid protein VP4 is released, capsid protein VP1 N-terminus is externalized, and together, they shape a pore in the host membrane through which the viral genome is translocated into the host cell cytoplasm. After genome has been released, the channel shrinks.</text>
</comment>
<comment type="function">
    <text evidence="36">Replicates the genomic and antigenomic RNAs by recognizing replications specific signals. Performs VPg uridylylation.</text>
</comment>
<evidence type="ECO:0000256" key="16">
    <source>
        <dbReference type="ARBA" id="ARBA00022695"/>
    </source>
</evidence>
<dbReference type="GO" id="GO:0046718">
    <property type="term" value="P:symbiont entry into host cell"/>
    <property type="evidence" value="ECO:0007669"/>
    <property type="project" value="UniProtKB-KW"/>
</dbReference>
<feature type="compositionally biased region" description="Acidic residues" evidence="38">
    <location>
        <begin position="1009"/>
        <end position="1023"/>
    </location>
</feature>
<keyword evidence="16" id="KW-0548">Nucleotidyltransferase</keyword>
<keyword evidence="7" id="KW-0696">RNA-directed RNA polymerase</keyword>
<keyword evidence="8" id="KW-1036">Host cytoplasmic vesicle</keyword>
<dbReference type="InterPro" id="IPR033703">
    <property type="entry name" value="Rhv-like"/>
</dbReference>
<evidence type="ECO:0000256" key="33">
    <source>
        <dbReference type="ARBA" id="ARBA00023296"/>
    </source>
</evidence>
<evidence type="ECO:0000256" key="14">
    <source>
        <dbReference type="ARBA" id="ARBA00022670"/>
    </source>
</evidence>
<sequence length="2274" mass="254176">MVTIIAVQTNSVIVVYSQQFYQSFSHNGSFWQANTTTVNMETTSVNLSVEDSWFEESAFDRDVECTMLLDGQTTEEFLFEFEGPGQSKQESGNTNNSGNHGVINYNFYNQQWQNSVDLEHAMENNATAYGGTGGGDSSHTNNRWESSQNLLASGLQLASGILPLLADGLTEDFENSDRVASTQAGATTLVTQHTVGCQTYAGKVQPSHPTSAADQPTMAGPSVDRFVTWKVSEWNVDAVYSGWYMPLPFDMLTKNTPAAALARRHYLMNCGWHIQVQVNATRFHGGALGVFLVPQFVVNRQTSLNGAHMDPGSYPMFNPQQLFLYPHQILNPRTNSSVEIKVPYAHCTPGCDPTQSAPWTVLIVVLSPLSYASGATTSLPIYMSVRPLHAEYHGIRQDNARFQGLPKNKPDATAFSFSSTQPHYSQPDYGAMTRSSPSFLPAEITDLLQVSMIPTLVRQRAVVFQQNTPAGALMTMNVSLAATDLLNTALESVSRGFAQYRGSIAIRMVYVGNQMQNVRFVAAYTPPGSDPPATVTQAMDGIYTMYDTGLNSAHDFVIPFISTTDYRLCNGPADASPSSGGYFTIWQLTNLAVPPGSPATAELLVFASTGADFEWRCPTTPYLNYQGEDTQVAPAETGNTPVVTAENSNMTVVDIPYSQRRLSHSAVRFWFDRFFLADQVLVSTKGNPPTRIELNWDNITARIPEVRWFTHATYVRFELEVAIRAYNQDDVEFEMVYYPPGTNVPARTTEWRTTLQNSMTLSGPCPRWSWKTRNTPVFTTRIPFCPVSSVFTQTYTGWPSWTHTDATFGQAPQLNTMGALYIFQGNGNSTSQVNVYVSYRFVDIQLWCPRPGLFVTPPTPPSSRGTFNFSVLPCNENSPGMTNFDLLQLAGDVELNPGPFFMKCLRKMEPDLDEMFTKFEGLQASFKKITDFATWIDVFNNADKKKWFKKFLKFLSYGVVLSRARHDPLLAAATAFLLSGDWLTKLCCKIVKWLGQHMKTDPPPLPSCGDDDGGTAEEEKSDEAAEVGRAAQHLSNWLKKRPKSKGISVNSGDIKIGKATDGDVPLIDLSNLGPKVDYPSNKNPFGYSLADCLTDDERNLQYIEKIRADLNTKKNQSVETDQGPSNPFDEEEPESFLGKFKKVFKFQGPVGEMNQILVLCRNAHWLGQQVQKVLDWLGLWKKQEEDASEEKFKEEMQNYPAMMHTYEQFKNSPRHANWEVCKNWFDKMRKLCMLHDPKLVTLFPNMAQIPHENSRQEPLLVVLRGPPGQGKSVAAAMLAQMCAYTLSGKPDYYSYNSSTNYFDGYQQQPVVLIDDLGQDPSGTDFSVFCQMISTTPFLPNMASLQDKGIKFKSDIIIATTNLADFRPNTIADPGALARRINFDYNVEAGAAYKTAKGTLDLAKALTPTTCSSPLQMCRCDIHMFSSACVKFRDRDARCDCSLVDVYDRVMAAHKTRNDLACKLQEIFKFEGPRPNDHDPRAYAETHPIPVPRKREVEKWCDLAIATDPRDDEVLSFLRRNCDHVIFGAYLRRFYGSGPDPLKPPRKFNLQQALDAISIITQVLALLLMVFSLGVVVWQLFSYQGAYGGNSAGKRDKKPNGLKVVDIASFQGPMNFDLEKSLMAKNMVSLAYRRRDGSEAVTGGVAIKGRIVVMNNHLWQEATHLQLDGEWMLKESIPAVRPAINGEPSELVFMNWAKTPGRQFRDISGYFPRGKEGHFKLSPAAKITGVVAHQSPSFMFMAESLGTADKARTWEAVVPMVLKYRAQTAPGFCGALMVVDNGIWKKAFGIHCAGAHGIGMAAIISQEMLEAVFTLGEFQGKIHTVKEHPYIYTPHKTQLYPTVARDDDTTVEPAALSMNDKRLAEPSKFKQTILAKHVGDRTDGPLAMLRGARFYARLIRARCGPVNERLSLHEAVFGTDNLDPMDQTRSPGWPYIGSKRRPELLWQTDKGLEIDPVLHAELISMQEGNFSHHKFVTFLKDELRDKEKVKQGKTRVIDIASYGHAIMGRVLFGRLAAAMHANNGVDIGSAVGTNPDIDWTRYAAEFRFKNFVDVDYSGFDATHSSFSFHCLKIFLQELGFDDVALKYVDSLCNSTHIWDDEEFQIQGGLPSGCSCTSIFNTIINNIVVRSLVPEVYDGAFQMLAYGDDLVLCAEETFPVDKYKEVLEEVTNYKITPASKSGTFEWTDLSGVVFLKRYFYRDGLIVRPVMTYKNLHNILSYARAGTVQEKLNSVARLAQHRGEQDYKKLMQPFEDCGYVVPSFDDLELEFFSLFFG</sequence>
<evidence type="ECO:0000256" key="24">
    <source>
        <dbReference type="ARBA" id="ARBA00022840"/>
    </source>
</evidence>
<dbReference type="GO" id="GO:0015267">
    <property type="term" value="F:channel activity"/>
    <property type="evidence" value="ECO:0007669"/>
    <property type="project" value="UniProtKB-KW"/>
</dbReference>
<keyword evidence="19" id="KW-0547">Nucleotide-binding</keyword>
<feature type="domain" description="Peptidase C3" evidence="41">
    <location>
        <begin position="1612"/>
        <end position="1808"/>
    </location>
</feature>
<accession>A0A4Y1PJ58</accession>
<dbReference type="GO" id="GO:0003724">
    <property type="term" value="F:RNA helicase activity"/>
    <property type="evidence" value="ECO:0007669"/>
    <property type="project" value="InterPro"/>
</dbReference>
<keyword evidence="27" id="KW-0693">Viral RNA replication</keyword>
<dbReference type="Gene3D" id="1.20.960.20">
    <property type="match status" value="1"/>
</dbReference>
<keyword evidence="33" id="KW-1160">Virus entry into host cell</keyword>
<keyword evidence="30" id="KW-0472">Membrane</keyword>
<dbReference type="InterPro" id="IPR014759">
    <property type="entry name" value="Helicase_SF3_ssRNA_vir"/>
</dbReference>
<reference evidence="42" key="1">
    <citation type="journal article" date="2019" name="Infect. Genet. Evol.">
        <title>Identification and genome characterization of a novel feline picornavirus proposed in the Hunnivirus genus.</title>
        <authorList>
            <person name="Lu G."/>
            <person name="Huang M."/>
            <person name="Chen X."/>
            <person name="Sun Y."/>
            <person name="Huang J."/>
            <person name="Hu R."/>
            <person name="Li S."/>
        </authorList>
    </citation>
    <scope>NUCLEOTIDE SEQUENCE</scope>
    <source>
        <strain evidence="42">FeHuV-1/GZ/2017</strain>
    </source>
</reference>
<feature type="compositionally biased region" description="Polar residues" evidence="38">
    <location>
        <begin position="1114"/>
        <end position="1125"/>
    </location>
</feature>
<feature type="domain" description="SF3 helicase" evidence="40">
    <location>
        <begin position="1236"/>
        <end position="1401"/>
    </location>
</feature>
<dbReference type="GO" id="GO:0044162">
    <property type="term" value="C:host cell cytoplasmic vesicle membrane"/>
    <property type="evidence" value="ECO:0007669"/>
    <property type="project" value="UniProtKB-SubCell"/>
</dbReference>
<evidence type="ECO:0000256" key="21">
    <source>
        <dbReference type="ARBA" id="ARBA00022804"/>
    </source>
</evidence>
<dbReference type="Pfam" id="PF00073">
    <property type="entry name" value="Rhv"/>
    <property type="match status" value="2"/>
</dbReference>
<evidence type="ECO:0000256" key="18">
    <source>
        <dbReference type="ARBA" id="ARBA00022707"/>
    </source>
</evidence>
<dbReference type="InterPro" id="IPR004004">
    <property type="entry name" value="Helic/Pol/Pept_Calicivir-typ"/>
</dbReference>
<evidence type="ECO:0000256" key="17">
    <source>
        <dbReference type="ARBA" id="ARBA00022706"/>
    </source>
</evidence>
<dbReference type="PROSITE" id="PS51874">
    <property type="entry name" value="PCV_3C_PRO"/>
    <property type="match status" value="1"/>
</dbReference>
<dbReference type="Pfam" id="PF08935">
    <property type="entry name" value="VP4_2"/>
    <property type="match status" value="1"/>
</dbReference>
<evidence type="ECO:0000256" key="5">
    <source>
        <dbReference type="ARBA" id="ARBA00020107"/>
    </source>
</evidence>
<dbReference type="GO" id="GO:0003968">
    <property type="term" value="F:RNA-directed RNA polymerase activity"/>
    <property type="evidence" value="ECO:0007669"/>
    <property type="project" value="UniProtKB-KW"/>
</dbReference>
<evidence type="ECO:0000256" key="22">
    <source>
        <dbReference type="ARBA" id="ARBA00022806"/>
    </source>
</evidence>
<dbReference type="InterPro" id="IPR015031">
    <property type="entry name" value="Capsid_VP4_Picornavir"/>
</dbReference>
<keyword evidence="28" id="KW-1182">Viral ion channel</keyword>
<dbReference type="Gene3D" id="4.10.90.10">
    <property type="entry name" value="Capsid protein VP4 superfamily, Picornavirus"/>
    <property type="match status" value="1"/>
</dbReference>
<evidence type="ECO:0000256" key="25">
    <source>
        <dbReference type="ARBA" id="ARBA00022844"/>
    </source>
</evidence>
<feature type="region of interest" description="Disordered" evidence="38">
    <location>
        <begin position="1001"/>
        <end position="1023"/>
    </location>
</feature>
<keyword evidence="10" id="KW-0597">Phosphoprotein</keyword>
<evidence type="ECO:0000256" key="23">
    <source>
        <dbReference type="ARBA" id="ARBA00022807"/>
    </source>
</evidence>
<evidence type="ECO:0000256" key="11">
    <source>
        <dbReference type="ARBA" id="ARBA00022561"/>
    </source>
</evidence>
<evidence type="ECO:0000256" key="8">
    <source>
        <dbReference type="ARBA" id="ARBA00022488"/>
    </source>
</evidence>
<keyword evidence="9" id="KW-0191">Covalent protein-RNA linkage</keyword>
<evidence type="ECO:0000256" key="27">
    <source>
        <dbReference type="ARBA" id="ARBA00022953"/>
    </source>
</evidence>
<keyword evidence="20" id="KW-0378">Hydrolase</keyword>
<dbReference type="InterPro" id="IPR043504">
    <property type="entry name" value="Peptidase_S1_PA_chymotrypsin"/>
</dbReference>
<dbReference type="InterPro" id="IPR007094">
    <property type="entry name" value="RNA-dir_pol_PSvirus"/>
</dbReference>
<dbReference type="InterPro" id="IPR059138">
    <property type="entry name" value="Pico_VP1"/>
</dbReference>
<keyword evidence="29" id="KW-0406">Ion transport</keyword>
<dbReference type="EMBL" id="MF953886">
    <property type="protein sequence ID" value="AYJ71467.2"/>
    <property type="molecule type" value="Genomic_RNA"/>
</dbReference>
<evidence type="ECO:0000259" key="41">
    <source>
        <dbReference type="PROSITE" id="PS51874"/>
    </source>
</evidence>
<keyword evidence="23" id="KW-0788">Thiol protease</keyword>
<comment type="subcellular location">
    <subcellularLocation>
        <location evidence="2">Host cytoplasmic vesicle membrane</location>
        <topology evidence="2">Peripheral membrane protein</topology>
        <orientation evidence="2">Cytoplasmic side</orientation>
    </subcellularLocation>
    <subcellularLocation>
        <location evidence="3">Host nucleus</location>
        <location evidence="3">Host nucleolus</location>
    </subcellularLocation>
    <subcellularLocation>
        <location evidence="4">Virion</location>
    </subcellularLocation>
</comment>
<dbReference type="InterPro" id="IPR037080">
    <property type="entry name" value="Capsid_VP4_sf_Picornavirus"/>
</dbReference>
<evidence type="ECO:0000256" key="34">
    <source>
        <dbReference type="ARBA" id="ARBA00023303"/>
    </source>
</evidence>